<dbReference type="PANTHER" id="PTHR46390:SF1">
    <property type="entry name" value="MANNOSE-1-PHOSPHATE GUANYLYLTRANSFERASE"/>
    <property type="match status" value="1"/>
</dbReference>
<dbReference type="FunFam" id="3.90.550.10:FF:000046">
    <property type="entry name" value="Mannose-1-phosphate guanylyltransferase (GDP)"/>
    <property type="match status" value="1"/>
</dbReference>
<dbReference type="InterPro" id="IPR054566">
    <property type="entry name" value="ManC/GMP-like_b-helix"/>
</dbReference>
<evidence type="ECO:0000259" key="8">
    <source>
        <dbReference type="Pfam" id="PF00483"/>
    </source>
</evidence>
<evidence type="ECO:0000256" key="2">
    <source>
        <dbReference type="ARBA" id="ARBA00012387"/>
    </source>
</evidence>
<dbReference type="InterPro" id="IPR005835">
    <property type="entry name" value="NTP_transferase_dom"/>
</dbReference>
<sequence>MYNNEVMNKDNKIYGVILAGGKGERFWPKSKQTNPKQLLAIISNRSMLEETVERLSSIIEREKIMIIGTTLIEESIRELKVVNDNNLLSEPFGKNTALAIGYTAVKIRKLDSEAVMLVCPADHSIHTNKDFLSTIETGYEFALKGNLVTFGVTPIRPDEGYGYIEIGEELIENKVYKIKSFKEKPNIKTARAYLKKGNTLWNSGIFLWRVKDILSAIEKYLPEMYKLLLDFEKTIGTPAEKDGLLKLYTESQSISIDFGIMEQASNIVICRAQFSWDDVGDWNALERIKSKDKNGNILDGNVREINSMNNIVSCDSGIVCLIGVEDMIVVRTRHETLICKKSETGEIKNLLKILEKDEKFKKYL</sequence>
<keyword evidence="6" id="KW-0342">GTP-binding</keyword>
<dbReference type="GO" id="GO:0009298">
    <property type="term" value="P:GDP-mannose biosynthetic process"/>
    <property type="evidence" value="ECO:0007669"/>
    <property type="project" value="TreeGrafter"/>
</dbReference>
<evidence type="ECO:0000259" key="9">
    <source>
        <dbReference type="Pfam" id="PF22640"/>
    </source>
</evidence>
<protein>
    <recommendedName>
        <fullName evidence="2">mannose-1-phosphate guanylyltransferase</fullName>
        <ecNumber evidence="2">2.7.7.13</ecNumber>
    </recommendedName>
</protein>
<dbReference type="AlphaFoldDB" id="A0A350H7U0"/>
<dbReference type="GO" id="GO:0005525">
    <property type="term" value="F:GTP binding"/>
    <property type="evidence" value="ECO:0007669"/>
    <property type="project" value="UniProtKB-KW"/>
</dbReference>
<evidence type="ECO:0000313" key="11">
    <source>
        <dbReference type="Proteomes" id="UP000264062"/>
    </source>
</evidence>
<name>A0A350H7U0_UNCW3</name>
<evidence type="ECO:0000256" key="4">
    <source>
        <dbReference type="ARBA" id="ARBA00022695"/>
    </source>
</evidence>
<dbReference type="GO" id="GO:0004475">
    <property type="term" value="F:mannose-1-phosphate guanylyltransferase (GTP) activity"/>
    <property type="evidence" value="ECO:0007669"/>
    <property type="project" value="UniProtKB-EC"/>
</dbReference>
<dbReference type="Pfam" id="PF22640">
    <property type="entry name" value="ManC_GMP_beta-helix"/>
    <property type="match status" value="1"/>
</dbReference>
<keyword evidence="3 10" id="KW-0808">Transferase</keyword>
<evidence type="ECO:0000313" key="10">
    <source>
        <dbReference type="EMBL" id="HAV91606.1"/>
    </source>
</evidence>
<dbReference type="InterPro" id="IPR029044">
    <property type="entry name" value="Nucleotide-diphossugar_trans"/>
</dbReference>
<reference evidence="10 11" key="1">
    <citation type="journal article" date="2018" name="Nat. Biotechnol.">
        <title>A standardized bacterial taxonomy based on genome phylogeny substantially revises the tree of life.</title>
        <authorList>
            <person name="Parks D.H."/>
            <person name="Chuvochina M."/>
            <person name="Waite D.W."/>
            <person name="Rinke C."/>
            <person name="Skarshewski A."/>
            <person name="Chaumeil P.A."/>
            <person name="Hugenholtz P."/>
        </authorList>
    </citation>
    <scope>NUCLEOTIDE SEQUENCE [LARGE SCALE GENOMIC DNA]</scope>
    <source>
        <strain evidence="10">UBA9956</strain>
    </source>
</reference>
<keyword evidence="5" id="KW-0547">Nucleotide-binding</keyword>
<comment type="catalytic activity">
    <reaction evidence="7">
        <text>alpha-D-mannose 1-phosphate + GTP + H(+) = GDP-alpha-D-mannose + diphosphate</text>
        <dbReference type="Rhea" id="RHEA:15229"/>
        <dbReference type="ChEBI" id="CHEBI:15378"/>
        <dbReference type="ChEBI" id="CHEBI:33019"/>
        <dbReference type="ChEBI" id="CHEBI:37565"/>
        <dbReference type="ChEBI" id="CHEBI:57527"/>
        <dbReference type="ChEBI" id="CHEBI:58409"/>
        <dbReference type="EC" id="2.7.7.13"/>
    </reaction>
</comment>
<dbReference type="Gene3D" id="3.90.550.10">
    <property type="entry name" value="Spore Coat Polysaccharide Biosynthesis Protein SpsA, Chain A"/>
    <property type="match status" value="1"/>
</dbReference>
<proteinExistence type="inferred from homology"/>
<dbReference type="CDD" id="cd02509">
    <property type="entry name" value="GDP-M1P_Guanylyltransferase"/>
    <property type="match status" value="1"/>
</dbReference>
<evidence type="ECO:0000256" key="7">
    <source>
        <dbReference type="ARBA" id="ARBA00047343"/>
    </source>
</evidence>
<keyword evidence="4 10" id="KW-0548">Nucleotidyltransferase</keyword>
<dbReference type="Proteomes" id="UP000264062">
    <property type="component" value="Unassembled WGS sequence"/>
</dbReference>
<feature type="domain" description="Nucleotidyl transferase" evidence="8">
    <location>
        <begin position="15"/>
        <end position="293"/>
    </location>
</feature>
<evidence type="ECO:0000256" key="5">
    <source>
        <dbReference type="ARBA" id="ARBA00022741"/>
    </source>
</evidence>
<dbReference type="EC" id="2.7.7.13" evidence="2"/>
<feature type="domain" description="MannoseP isomerase/GMP-like beta-helix" evidence="9">
    <location>
        <begin position="301"/>
        <end position="353"/>
    </location>
</feature>
<accession>A0A350H7U0</accession>
<dbReference type="Pfam" id="PF00483">
    <property type="entry name" value="NTP_transferase"/>
    <property type="match status" value="1"/>
</dbReference>
<dbReference type="SUPFAM" id="SSF159283">
    <property type="entry name" value="Guanosine diphospho-D-mannose pyrophosphorylase/mannose-6-phosphate isomerase linker domain"/>
    <property type="match status" value="1"/>
</dbReference>
<dbReference type="InterPro" id="IPR049577">
    <property type="entry name" value="GMPP_N"/>
</dbReference>
<organism evidence="10 11">
    <name type="scientific">candidate division WOR-3 bacterium</name>
    <dbReference type="NCBI Taxonomy" id="2052148"/>
    <lineage>
        <taxon>Bacteria</taxon>
        <taxon>Bacteria division WOR-3</taxon>
    </lineage>
</organism>
<dbReference type="SUPFAM" id="SSF53448">
    <property type="entry name" value="Nucleotide-diphospho-sugar transferases"/>
    <property type="match status" value="1"/>
</dbReference>
<evidence type="ECO:0000256" key="3">
    <source>
        <dbReference type="ARBA" id="ARBA00022679"/>
    </source>
</evidence>
<evidence type="ECO:0000256" key="6">
    <source>
        <dbReference type="ARBA" id="ARBA00023134"/>
    </source>
</evidence>
<dbReference type="EMBL" id="DMZY01000008">
    <property type="protein sequence ID" value="HAV91606.1"/>
    <property type="molecule type" value="Genomic_DNA"/>
</dbReference>
<comment type="similarity">
    <text evidence="1">Belongs to the mannose-6-phosphate isomerase type 2 family.</text>
</comment>
<comment type="caution">
    <text evidence="10">The sequence shown here is derived from an EMBL/GenBank/DDBJ whole genome shotgun (WGS) entry which is preliminary data.</text>
</comment>
<dbReference type="PANTHER" id="PTHR46390">
    <property type="entry name" value="MANNOSE-1-PHOSPHATE GUANYLYLTRANSFERASE"/>
    <property type="match status" value="1"/>
</dbReference>
<evidence type="ECO:0000256" key="1">
    <source>
        <dbReference type="ARBA" id="ARBA00006115"/>
    </source>
</evidence>
<gene>
    <name evidence="10" type="ORF">DCW38_00230</name>
</gene>
<dbReference type="InterPro" id="IPR051161">
    <property type="entry name" value="Mannose-6P_isomerase_type2"/>
</dbReference>